<dbReference type="InterPro" id="IPR042204">
    <property type="entry name" value="2Fe-2S-bd_N"/>
</dbReference>
<dbReference type="PANTHER" id="PTHR43757">
    <property type="entry name" value="AMINOMETHYLTRANSFERASE"/>
    <property type="match status" value="1"/>
</dbReference>
<dbReference type="Pfam" id="PF13510">
    <property type="entry name" value="Fer2_4"/>
    <property type="match status" value="1"/>
</dbReference>
<dbReference type="InterPro" id="IPR027266">
    <property type="entry name" value="TrmE/GcvT-like"/>
</dbReference>
<dbReference type="Pfam" id="PF07992">
    <property type="entry name" value="Pyr_redox_2"/>
    <property type="match status" value="1"/>
</dbReference>
<dbReference type="PRINTS" id="PR00411">
    <property type="entry name" value="PNDRDTASEI"/>
</dbReference>
<keyword evidence="1" id="KW-0560">Oxidoreductase</keyword>
<evidence type="ECO:0000313" key="6">
    <source>
        <dbReference type="Proteomes" id="UP001168167"/>
    </source>
</evidence>
<dbReference type="PRINTS" id="PR00368">
    <property type="entry name" value="FADPNR"/>
</dbReference>
<comment type="caution">
    <text evidence="5">The sequence shown here is derived from an EMBL/GenBank/DDBJ whole genome shotgun (WGS) entry which is preliminary data.</text>
</comment>
<dbReference type="Gene3D" id="3.50.50.60">
    <property type="entry name" value="FAD/NAD(P)-binding domain"/>
    <property type="match status" value="1"/>
</dbReference>
<dbReference type="Pfam" id="PF17806">
    <property type="entry name" value="SO_alpha_A3"/>
    <property type="match status" value="1"/>
</dbReference>
<evidence type="ECO:0000259" key="4">
    <source>
        <dbReference type="Pfam" id="PF17806"/>
    </source>
</evidence>
<feature type="domain" description="FAD/NAD(P)-binding" evidence="3">
    <location>
        <begin position="170"/>
        <end position="345"/>
    </location>
</feature>
<accession>A0ABT7QNA0</accession>
<reference evidence="5" key="2">
    <citation type="journal article" date="2023" name="Microbiome">
        <title>Synthase-selected sorting approach identifies a beta-lactone synthase in a nudibranch symbiotic bacterium.</title>
        <authorList>
            <person name="Dzunkova M."/>
            <person name="La Clair J.J."/>
            <person name="Tyml T."/>
            <person name="Doud D."/>
            <person name="Schulz F."/>
            <person name="Piquer-Esteban S."/>
            <person name="Porcel Sanchis D."/>
            <person name="Osborn A."/>
            <person name="Robinson D."/>
            <person name="Louie K.B."/>
            <person name="Bowen B.P."/>
            <person name="Bowers R.M."/>
            <person name="Lee J."/>
            <person name="Arnau V."/>
            <person name="Diaz-Villanueva W."/>
            <person name="Stepanauskas R."/>
            <person name="Gosliner T."/>
            <person name="Date S.V."/>
            <person name="Northen T.R."/>
            <person name="Cheng J.F."/>
            <person name="Burkart M.D."/>
            <person name="Woyke T."/>
        </authorList>
    </citation>
    <scope>NUCLEOTIDE SEQUENCE</scope>
    <source>
        <strain evidence="5">Df01</strain>
    </source>
</reference>
<evidence type="ECO:0000259" key="3">
    <source>
        <dbReference type="Pfam" id="PF07992"/>
    </source>
</evidence>
<protein>
    <submittedName>
        <fullName evidence="5">2Fe-2S iron-sulfur cluster-binding protein</fullName>
    </submittedName>
</protein>
<dbReference type="InterPro" id="IPR023753">
    <property type="entry name" value="FAD/NAD-binding_dom"/>
</dbReference>
<dbReference type="SUPFAM" id="SSF103025">
    <property type="entry name" value="Folate-binding domain"/>
    <property type="match status" value="1"/>
</dbReference>
<feature type="domain" description="GCVT N-terminal" evidence="2">
    <location>
        <begin position="618"/>
        <end position="858"/>
    </location>
</feature>
<reference evidence="5" key="1">
    <citation type="submission" date="2022-08" db="EMBL/GenBank/DDBJ databases">
        <authorList>
            <person name="Dzunkova M."/>
            <person name="La Clair J."/>
            <person name="Tyml T."/>
            <person name="Doud D."/>
            <person name="Schulz F."/>
            <person name="Piquer S."/>
            <person name="Porcel Sanchis D."/>
            <person name="Osborn A."/>
            <person name="Robinson D."/>
            <person name="Louie K.B."/>
            <person name="Bowen B.P."/>
            <person name="Bowers R."/>
            <person name="Lee J."/>
            <person name="Arnau Llombart V."/>
            <person name="Diaz Villanueva W."/>
            <person name="Gosliner T."/>
            <person name="Northen T."/>
            <person name="Cheng J.-F."/>
            <person name="Burkart M.D."/>
            <person name="Woyke T."/>
        </authorList>
    </citation>
    <scope>NUCLEOTIDE SEQUENCE</scope>
    <source>
        <strain evidence="5">Df01</strain>
    </source>
</reference>
<dbReference type="InterPro" id="IPR041117">
    <property type="entry name" value="SoxA_A3"/>
</dbReference>
<sequence>MSQKYRLSTGGCVDRQRPLTFTFNGETLQGFAGDTVASALLANGVNVVGRSFKYRRPRGIVTAGPEEPNAIFTIGSGALHTPNVRATLTKLEDGMTVRSQSGWPSVNMDVGAVLGTVGMLLPAGFYYKTFMWPPKLWMFYEKIIRRFAFGGKAPSENDPDAYIHHHAHCDVLIIGGGPAGLAAALTAGKSGANVILAEMNSELGGDLLNDDGEMPINGQSAADWLRDAKQVLNGMENTTVITSTTVQGYHDYNALIAIENVSQGSGKLRQRLWKIRAKQVVVAAGAIERPPVFADSDVPGVMTANAVRTYINRYGVLPGHNILFFTNNDSAYAAALAAVNAGARVEVADIRCNADGYWQQRARDAGITMRLGYGICGVRRTGGLLATKLAELAPGGDALQADKNFLSHAYDAIAVSGGWTPTAHLFSQSRGELVWDKQCGAFIPSKAHPLNSCRACGAANAVFSLSSCLREGAEVGAAAANAAGFSSSATAPTTTPAPLECASLFVPFVPTFHPLGKGPGKHFVDWMNDVTAADIILAAREGYESVEHMKRYTAAGFGTDQGKTGNINALCLLAHVRGQAPEDIGHTTFRPNYTPMPFGAITGFNRRELYAPVRRTPLHSWHTTRGAVFEDVGEWKRPCYFPTAGENMAAATARECRAARNEAGIMDASTLGKIDIQGPDAAEFLDMIYTNNMSSLKNGYCRYGMMLREDGMIFDDGVAMRIDDGHFHITTSTGHAASVMNWLEEWLQTERPDLRVFCTSVTEQWTVIALVGPKSRDILSAVTDISLTTEDFPFMSMREGAVAGVRARVCRVSFSGELSYEINVPSRYGLHVWETLMAAGEPHHITPYGTETMRVLRA</sequence>
<keyword evidence="6" id="KW-1185">Reference proteome</keyword>
<dbReference type="PANTHER" id="PTHR43757:SF2">
    <property type="entry name" value="AMINOMETHYLTRANSFERASE, MITOCHONDRIAL"/>
    <property type="match status" value="1"/>
</dbReference>
<dbReference type="Gene3D" id="1.10.10.1100">
    <property type="entry name" value="BFD-like [2Fe-2S]-binding domain"/>
    <property type="match status" value="1"/>
</dbReference>
<dbReference type="Pfam" id="PF01571">
    <property type="entry name" value="GCV_T"/>
    <property type="match status" value="1"/>
</dbReference>
<dbReference type="Gene3D" id="3.10.20.440">
    <property type="entry name" value="2Fe-2S iron-sulphur cluster binding domain, sarcosine oxidase, alpha subunit, N-terminal domain"/>
    <property type="match status" value="1"/>
</dbReference>
<evidence type="ECO:0000313" key="5">
    <source>
        <dbReference type="EMBL" id="MDM5148191.1"/>
    </source>
</evidence>
<dbReference type="Proteomes" id="UP001168167">
    <property type="component" value="Unassembled WGS sequence"/>
</dbReference>
<dbReference type="EMBL" id="JANQAO010000004">
    <property type="protein sequence ID" value="MDM5148191.1"/>
    <property type="molecule type" value="Genomic_DNA"/>
</dbReference>
<dbReference type="SUPFAM" id="SSF51905">
    <property type="entry name" value="FAD/NAD(P)-binding domain"/>
    <property type="match status" value="1"/>
</dbReference>
<proteinExistence type="predicted"/>
<dbReference type="Gene3D" id="3.30.1360.120">
    <property type="entry name" value="Probable tRNA modification gtpase trme, domain 1"/>
    <property type="match status" value="1"/>
</dbReference>
<dbReference type="InterPro" id="IPR041854">
    <property type="entry name" value="BFD-like_2Fe2S-bd_dom_sf"/>
</dbReference>
<dbReference type="InterPro" id="IPR028896">
    <property type="entry name" value="GcvT/YgfZ/DmdA"/>
</dbReference>
<dbReference type="InterPro" id="IPR036188">
    <property type="entry name" value="FAD/NAD-bd_sf"/>
</dbReference>
<feature type="non-terminal residue" evidence="5">
    <location>
        <position position="858"/>
    </location>
</feature>
<gene>
    <name evidence="5" type="ORF">NQX30_07455</name>
</gene>
<evidence type="ECO:0000259" key="2">
    <source>
        <dbReference type="Pfam" id="PF01571"/>
    </source>
</evidence>
<evidence type="ECO:0000256" key="1">
    <source>
        <dbReference type="ARBA" id="ARBA00023002"/>
    </source>
</evidence>
<name>A0ABT7QNA0_9GAMM</name>
<dbReference type="InterPro" id="IPR006222">
    <property type="entry name" value="GCVT_N"/>
</dbReference>
<feature type="domain" description="SoxA A3" evidence="4">
    <location>
        <begin position="520"/>
        <end position="601"/>
    </location>
</feature>
<organism evidence="5 6">
    <name type="scientific">Candidatus Doriopsillibacter californiensis</name>
    <dbReference type="NCBI Taxonomy" id="2970740"/>
    <lineage>
        <taxon>Bacteria</taxon>
        <taxon>Pseudomonadati</taxon>
        <taxon>Pseudomonadota</taxon>
        <taxon>Gammaproteobacteria</taxon>
        <taxon>Candidatus Tethybacterales</taxon>
        <taxon>Candidatus Persebacteraceae</taxon>
        <taxon>Candidatus Doriopsillibacter</taxon>
    </lineage>
</organism>